<evidence type="ECO:0000256" key="2">
    <source>
        <dbReference type="ARBA" id="ARBA00004584"/>
    </source>
</evidence>
<dbReference type="GO" id="GO:0032133">
    <property type="term" value="C:chromosome passenger complex"/>
    <property type="evidence" value="ECO:0007669"/>
    <property type="project" value="TreeGrafter"/>
</dbReference>
<dbReference type="AlphaFoldDB" id="A0A669F200"/>
<evidence type="ECO:0000259" key="11">
    <source>
        <dbReference type="Pfam" id="PF10444"/>
    </source>
</evidence>
<feature type="domain" description="Borealin N-terminal" evidence="11">
    <location>
        <begin position="57"/>
        <end position="112"/>
    </location>
</feature>
<dbReference type="GO" id="GO:0051301">
    <property type="term" value="P:cell division"/>
    <property type="evidence" value="ECO:0007669"/>
    <property type="project" value="UniProtKB-KW"/>
</dbReference>
<reference evidence="13" key="1">
    <citation type="submission" date="2012-01" db="EMBL/GenBank/DDBJ databases">
        <title>The Genome Sequence of Oreochromis niloticus (Nile Tilapia).</title>
        <authorList>
            <consortium name="Broad Institute Genome Assembly Team"/>
            <consortium name="Broad Institute Sequencing Platform"/>
            <person name="Di Palma F."/>
            <person name="Johnson J."/>
            <person name="Lander E.S."/>
            <person name="Lindblad-Toh K."/>
        </authorList>
    </citation>
    <scope>NUCLEOTIDE SEQUENCE [LARGE SCALE GENOMIC DNA]</scope>
</reference>
<keyword evidence="5" id="KW-0132">Cell division</keyword>
<dbReference type="Pfam" id="PF10444">
    <property type="entry name" value="Nbl1_Borealin_N"/>
    <property type="match status" value="1"/>
</dbReference>
<feature type="region of interest" description="Disordered" evidence="10">
    <location>
        <begin position="24"/>
        <end position="49"/>
    </location>
</feature>
<dbReference type="InterPro" id="IPR018851">
    <property type="entry name" value="Borealin_N"/>
</dbReference>
<dbReference type="InParanoid" id="A0A669F200"/>
<dbReference type="Proteomes" id="UP000005207">
    <property type="component" value="Linkage group LG3"/>
</dbReference>
<evidence type="ECO:0000256" key="9">
    <source>
        <dbReference type="ARBA" id="ARBA00023328"/>
    </source>
</evidence>
<feature type="region of interest" description="Disordered" evidence="10">
    <location>
        <begin position="127"/>
        <end position="170"/>
    </location>
</feature>
<dbReference type="Gene3D" id="6.10.250.1900">
    <property type="match status" value="1"/>
</dbReference>
<evidence type="ECO:0000313" key="13">
    <source>
        <dbReference type="Proteomes" id="UP000005207"/>
    </source>
</evidence>
<reference evidence="12" key="2">
    <citation type="submission" date="2025-08" db="UniProtKB">
        <authorList>
            <consortium name="Ensembl"/>
        </authorList>
    </citation>
    <scope>IDENTIFICATION</scope>
</reference>
<dbReference type="GO" id="GO:0000775">
    <property type="term" value="C:chromosome, centromeric region"/>
    <property type="evidence" value="ECO:0007669"/>
    <property type="project" value="UniProtKB-SubCell"/>
</dbReference>
<dbReference type="Ensembl" id="ENSONIT00000059332.1">
    <property type="protein sequence ID" value="ENSONIP00000077501.1"/>
    <property type="gene ID" value="ENSONIG00000043093.1"/>
</dbReference>
<keyword evidence="13" id="KW-1185">Reference proteome</keyword>
<evidence type="ECO:0000313" key="12">
    <source>
        <dbReference type="Ensembl" id="ENSONIP00000077501.1"/>
    </source>
</evidence>
<dbReference type="InterPro" id="IPR018867">
    <property type="entry name" value="Cell_div_borealin"/>
</dbReference>
<evidence type="ECO:0000256" key="8">
    <source>
        <dbReference type="ARBA" id="ARBA00023306"/>
    </source>
</evidence>
<evidence type="ECO:0000256" key="7">
    <source>
        <dbReference type="ARBA" id="ARBA00023242"/>
    </source>
</evidence>
<name>A0A669F200_ORENI</name>
<evidence type="ECO:0000256" key="3">
    <source>
        <dbReference type="ARBA" id="ARBA00009914"/>
    </source>
</evidence>
<protein>
    <recommendedName>
        <fullName evidence="11">Borealin N-terminal domain-containing protein</fullName>
    </recommendedName>
</protein>
<reference evidence="12" key="3">
    <citation type="submission" date="2025-09" db="UniProtKB">
        <authorList>
            <consortium name="Ensembl"/>
        </authorList>
    </citation>
    <scope>IDENTIFICATION</scope>
</reference>
<comment type="similarity">
    <text evidence="3">Belongs to the borealin family.</text>
</comment>
<gene>
    <name evidence="12" type="primary">LOC109195697</name>
</gene>
<keyword evidence="7" id="KW-0539">Nucleus</keyword>
<keyword evidence="6" id="KW-0498">Mitosis</keyword>
<evidence type="ECO:0000256" key="5">
    <source>
        <dbReference type="ARBA" id="ARBA00022618"/>
    </source>
</evidence>
<sequence>MDIFIKSAAVSGVRLSSYLITNSSPPKHRGEMASRRTKNTRSVQSKEELSREMRRSKLALFIQQFEKEAQERVNELEAKMEYTLATVEKVFKVELMKMPPSLQNALIGDLISEEEFLASEESIASKNEFGEVPEPRKKITSKKAKSTVSPDQSAPTHRVSSKTSKGVKETKRMRTLVCSNSTGNLIRPSSVITKRTRRLASCKTNDPSPLSQSRLKLRSVVSAGDLHCSTAGSTAHITVTTAQGLMVSFSEETKDDINWDMLDDVARCQIKKLSSLIDYLSQRSGCDR</sequence>
<dbReference type="PANTHER" id="PTHR16040:SF10">
    <property type="entry name" value="BOREALIN-2"/>
    <property type="match status" value="1"/>
</dbReference>
<accession>A0A669F200</accession>
<evidence type="ECO:0000256" key="10">
    <source>
        <dbReference type="SAM" id="MobiDB-lite"/>
    </source>
</evidence>
<comment type="subcellular location">
    <subcellularLocation>
        <location evidence="2">Chromosome</location>
        <location evidence="2">Centromere</location>
    </subcellularLocation>
    <subcellularLocation>
        <location evidence="1">Nucleus</location>
    </subcellularLocation>
</comment>
<evidence type="ECO:0000256" key="1">
    <source>
        <dbReference type="ARBA" id="ARBA00004123"/>
    </source>
</evidence>
<feature type="compositionally biased region" description="Polar residues" evidence="10">
    <location>
        <begin position="146"/>
        <end position="155"/>
    </location>
</feature>
<evidence type="ECO:0000256" key="6">
    <source>
        <dbReference type="ARBA" id="ARBA00022776"/>
    </source>
</evidence>
<evidence type="ECO:0000256" key="4">
    <source>
        <dbReference type="ARBA" id="ARBA00022454"/>
    </source>
</evidence>
<dbReference type="GO" id="GO:0051233">
    <property type="term" value="C:spindle midzone"/>
    <property type="evidence" value="ECO:0007669"/>
    <property type="project" value="TreeGrafter"/>
</dbReference>
<dbReference type="GO" id="GO:0005634">
    <property type="term" value="C:nucleus"/>
    <property type="evidence" value="ECO:0007669"/>
    <property type="project" value="UniProtKB-SubCell"/>
</dbReference>
<dbReference type="PANTHER" id="PTHR16040">
    <property type="entry name" value="AUSTRALIN, ISOFORM A-RELATED"/>
    <property type="match status" value="1"/>
</dbReference>
<keyword evidence="9" id="KW-0137">Centromere</keyword>
<organism evidence="12 13">
    <name type="scientific">Oreochromis niloticus</name>
    <name type="common">Nile tilapia</name>
    <name type="synonym">Tilapia nilotica</name>
    <dbReference type="NCBI Taxonomy" id="8128"/>
    <lineage>
        <taxon>Eukaryota</taxon>
        <taxon>Metazoa</taxon>
        <taxon>Chordata</taxon>
        <taxon>Craniata</taxon>
        <taxon>Vertebrata</taxon>
        <taxon>Euteleostomi</taxon>
        <taxon>Actinopterygii</taxon>
        <taxon>Neopterygii</taxon>
        <taxon>Teleostei</taxon>
        <taxon>Neoteleostei</taxon>
        <taxon>Acanthomorphata</taxon>
        <taxon>Ovalentaria</taxon>
        <taxon>Cichlomorphae</taxon>
        <taxon>Cichliformes</taxon>
        <taxon>Cichlidae</taxon>
        <taxon>African cichlids</taxon>
        <taxon>Pseudocrenilabrinae</taxon>
        <taxon>Oreochromini</taxon>
        <taxon>Oreochromis</taxon>
    </lineage>
</organism>
<dbReference type="GO" id="GO:0000070">
    <property type="term" value="P:mitotic sister chromatid segregation"/>
    <property type="evidence" value="ECO:0007669"/>
    <property type="project" value="TreeGrafter"/>
</dbReference>
<dbReference type="GeneTree" id="ENSGT00390000005970"/>
<keyword evidence="4" id="KW-0158">Chromosome</keyword>
<keyword evidence="8" id="KW-0131">Cell cycle</keyword>
<proteinExistence type="inferred from homology"/>